<evidence type="ECO:0000256" key="1">
    <source>
        <dbReference type="SAM" id="MobiDB-lite"/>
    </source>
</evidence>
<gene>
    <name evidence="2" type="ORF">G7Y89_g11252</name>
</gene>
<sequence>MNDASNLRCYTKLIRFQMSPSEEELLFESPDTVQQRTIQSWAHAMGLEFEYSLATRIARVVRQAPTVATESAGMFDGEPTSSISFLNSQYAQPLDYNFDGVFNQDQFLLPDLVAITSQPTTSHTKKGSYETSDKSTQTDMYPLHHPTHPHLPIQPVSTYPPAATILPPVSNSNNTYTPQGHRVKSMRAILACQPCRSIKLAKPLPSIATTEQRSRVSAVVLERENAALSTPSVSLVLGRVLIAASKIKIRKSKIQINNEGFNAPSLKHGTPTQMHEPTGPPLIPRQESSQIGPPMSVEGERGRELVKRAYESHSILNSPASSGYQEIIFDSSSPRMRSPASASSGRRGPLDAAARAAANAVKAIGSCWRCKFLRKNCDVDSPCWACPKTSRKSGNWSAVGCKRGSLKEEMPSLELCPGPDALATKLGRHSAKQFWAAANEWSRDQIGQRENIIKHVLDVTASHSDQDFLNVFLQNLDIHLPPAESPRNPIHEKSPDLPPTLSPLQECIAAIVYESNSSSGLNSMTSYLHNSLLKEIVMFQAAARYQANTDSDELIAQSFICLRSSLEASRVLFEHGKYLHQACSSSTCEIECIENMTRHLEQYLNELSRVFFKSENMRTKHNWWLSAFYSFCIQSFVRQSLMEMSILLRGRIGRAADEYLHLAIRLFIASSGDYDPLVRGFAPGSKEKDFDHTLVADFQAAQVAVSQTSWKGDGITSSGQYLKKLFGDTGQDLLPGPATLLKEKSRIASFVEDSENAY</sequence>
<name>A0A8H4RDK2_9HELO</name>
<dbReference type="AlphaFoldDB" id="A0A8H4RDK2"/>
<evidence type="ECO:0000313" key="3">
    <source>
        <dbReference type="Proteomes" id="UP000566819"/>
    </source>
</evidence>
<dbReference type="Proteomes" id="UP000566819">
    <property type="component" value="Unassembled WGS sequence"/>
</dbReference>
<feature type="region of interest" description="Disordered" evidence="1">
    <location>
        <begin position="261"/>
        <end position="297"/>
    </location>
</feature>
<comment type="caution">
    <text evidence="2">The sequence shown here is derived from an EMBL/GenBank/DDBJ whole genome shotgun (WGS) entry which is preliminary data.</text>
</comment>
<proteinExistence type="predicted"/>
<protein>
    <submittedName>
        <fullName evidence="2">Uncharacterized protein</fullName>
    </submittedName>
</protein>
<keyword evidence="3" id="KW-1185">Reference proteome</keyword>
<evidence type="ECO:0000313" key="2">
    <source>
        <dbReference type="EMBL" id="KAF4626905.1"/>
    </source>
</evidence>
<dbReference type="PANTHER" id="PTHR35392">
    <property type="entry name" value="ZN(II)2CYS6 TRANSCRIPTION FACTOR (EUROFUNG)-RELATED-RELATED"/>
    <property type="match status" value="1"/>
</dbReference>
<organism evidence="2 3">
    <name type="scientific">Cudoniella acicularis</name>
    <dbReference type="NCBI Taxonomy" id="354080"/>
    <lineage>
        <taxon>Eukaryota</taxon>
        <taxon>Fungi</taxon>
        <taxon>Dikarya</taxon>
        <taxon>Ascomycota</taxon>
        <taxon>Pezizomycotina</taxon>
        <taxon>Leotiomycetes</taxon>
        <taxon>Helotiales</taxon>
        <taxon>Tricladiaceae</taxon>
        <taxon>Cudoniella</taxon>
    </lineage>
</organism>
<dbReference type="PANTHER" id="PTHR35392:SF1">
    <property type="entry name" value="ZN(II)2CYS6 TRANSCRIPTION FACTOR (EUROFUNG)"/>
    <property type="match status" value="1"/>
</dbReference>
<reference evidence="2 3" key="1">
    <citation type="submission" date="2020-03" db="EMBL/GenBank/DDBJ databases">
        <title>Draft Genome Sequence of Cudoniella acicularis.</title>
        <authorList>
            <person name="Buettner E."/>
            <person name="Kellner H."/>
        </authorList>
    </citation>
    <scope>NUCLEOTIDE SEQUENCE [LARGE SCALE GENOMIC DNA]</scope>
    <source>
        <strain evidence="2 3">DSM 108380</strain>
    </source>
</reference>
<dbReference type="EMBL" id="JAAMPI010001063">
    <property type="protein sequence ID" value="KAF4626905.1"/>
    <property type="molecule type" value="Genomic_DNA"/>
</dbReference>
<dbReference type="InterPro" id="IPR052973">
    <property type="entry name" value="Fungal_sec-metab_reg_TF"/>
</dbReference>
<accession>A0A8H4RDK2</accession>
<dbReference type="OrthoDB" id="3559873at2759"/>